<name>A0A4V2G2E3_9ACTN</name>
<dbReference type="AlphaFoldDB" id="A0A4V2G2E3"/>
<keyword evidence="2" id="KW-1185">Reference proteome</keyword>
<sequence>MSPVHRLGTTASVTRTVDLSERRPSQRDTAFEDWTVDGVPLRRLVADRWGVPDLPSELTRLWPEAPRAAVAGLRALLGEGGPDFDDGRVALLVCSVDQDINCRALAASLVIEEDTVQWGDVGWQVDFEAFVPAPDEYGPLPTYAFDRRQYEGLLGGLLHRYQALVEATPAMPPLRRRRGWVPWARRPQP</sequence>
<dbReference type="Proteomes" id="UP000292507">
    <property type="component" value="Unassembled WGS sequence"/>
</dbReference>
<reference evidence="1 2" key="1">
    <citation type="submission" date="2019-02" db="EMBL/GenBank/DDBJ databases">
        <title>Sequencing the genomes of 1000 actinobacteria strains.</title>
        <authorList>
            <person name="Klenk H.-P."/>
        </authorList>
    </citation>
    <scope>NUCLEOTIDE SEQUENCE [LARGE SCALE GENOMIC DNA]</scope>
    <source>
        <strain evidence="1 2">DSM 44509</strain>
    </source>
</reference>
<organism evidence="1 2">
    <name type="scientific">Blastococcus saxobsidens</name>
    <dbReference type="NCBI Taxonomy" id="138336"/>
    <lineage>
        <taxon>Bacteria</taxon>
        <taxon>Bacillati</taxon>
        <taxon>Actinomycetota</taxon>
        <taxon>Actinomycetes</taxon>
        <taxon>Geodermatophilales</taxon>
        <taxon>Geodermatophilaceae</taxon>
        <taxon>Blastococcus</taxon>
    </lineage>
</organism>
<evidence type="ECO:0000313" key="2">
    <source>
        <dbReference type="Proteomes" id="UP000292507"/>
    </source>
</evidence>
<comment type="caution">
    <text evidence="1">The sequence shown here is derived from an EMBL/GenBank/DDBJ whole genome shotgun (WGS) entry which is preliminary data.</text>
</comment>
<protein>
    <submittedName>
        <fullName evidence="1">Uncharacterized protein</fullName>
    </submittedName>
</protein>
<evidence type="ECO:0000313" key="1">
    <source>
        <dbReference type="EMBL" id="RZU32786.1"/>
    </source>
</evidence>
<dbReference type="EMBL" id="SHKV01000001">
    <property type="protein sequence ID" value="RZU32786.1"/>
    <property type="molecule type" value="Genomic_DNA"/>
</dbReference>
<accession>A0A4V2G2E3</accession>
<proteinExistence type="predicted"/>
<gene>
    <name evidence="1" type="ORF">BKA19_2494</name>
</gene>